<dbReference type="InterPro" id="IPR050583">
    <property type="entry name" value="Mycobacterial_A85_antigen"/>
</dbReference>
<dbReference type="PANTHER" id="PTHR48098">
    <property type="entry name" value="ENTEROCHELIN ESTERASE-RELATED"/>
    <property type="match status" value="1"/>
</dbReference>
<dbReference type="InterPro" id="IPR029058">
    <property type="entry name" value="AB_hydrolase_fold"/>
</dbReference>
<accession>A0ABR9S698</accession>
<dbReference type="Gene3D" id="3.40.50.1820">
    <property type="entry name" value="alpha/beta hydrolase"/>
    <property type="match status" value="1"/>
</dbReference>
<feature type="signal peptide" evidence="1">
    <location>
        <begin position="1"/>
        <end position="23"/>
    </location>
</feature>
<dbReference type="RefSeq" id="WP_193677649.1">
    <property type="nucleotide sequence ID" value="NZ_JADDIV010000004.1"/>
</dbReference>
<dbReference type="PANTHER" id="PTHR48098:SF6">
    <property type="entry name" value="FERRI-BACILLIBACTIN ESTERASE BESA"/>
    <property type="match status" value="1"/>
</dbReference>
<name>A0ABR9S698_9BURK</name>
<feature type="chain" id="PRO_5046619803" evidence="1">
    <location>
        <begin position="24"/>
        <end position="279"/>
    </location>
</feature>
<proteinExistence type="predicted"/>
<protein>
    <submittedName>
        <fullName evidence="2">Alpha/beta hydrolase</fullName>
    </submittedName>
</protein>
<dbReference type="PROSITE" id="PS51257">
    <property type="entry name" value="PROKAR_LIPOPROTEIN"/>
    <property type="match status" value="1"/>
</dbReference>
<reference evidence="2 3" key="1">
    <citation type="submission" date="2020-10" db="EMBL/GenBank/DDBJ databases">
        <title>Ramlibacter sp. HM2 16S ribosomal RNA gene Genome sequencing and assembly.</title>
        <authorList>
            <person name="Kang M."/>
        </authorList>
    </citation>
    <scope>NUCLEOTIDE SEQUENCE [LARGE SCALE GENOMIC DNA]</scope>
    <source>
        <strain evidence="2 3">HM2</strain>
    </source>
</reference>
<keyword evidence="3" id="KW-1185">Reference proteome</keyword>
<sequence length="279" mass="28774">MIPTRRRTLLAFLLALSAGLSSCGGGGGGGDEAPDAGAPGGVGGEVVFSTVKATASGQVYTVQTFLPASYAAGSTRLPAIYVTEADAMYGANGQQSRFDAFKGVMQRRGTQAILVGIHGTARRNTDFLLPGAAHYLDFIAKDLAPQIERQYRADAAKRMLSGLSHGGYFVVAALVLEASAGTPSFSHYLSTEASFGGHGNTAGFLEFEKQLDASGRPAPATLFLAGAPGFNGTAVVDPLHAQMTAHAHAGLTLVKAQYATTHVGADLPAFEEALARFAP</sequence>
<dbReference type="GO" id="GO:0016787">
    <property type="term" value="F:hydrolase activity"/>
    <property type="evidence" value="ECO:0007669"/>
    <property type="project" value="UniProtKB-KW"/>
</dbReference>
<gene>
    <name evidence="2" type="ORF">IM787_15870</name>
</gene>
<comment type="caution">
    <text evidence="2">The sequence shown here is derived from an EMBL/GenBank/DDBJ whole genome shotgun (WGS) entry which is preliminary data.</text>
</comment>
<evidence type="ECO:0000256" key="1">
    <source>
        <dbReference type="SAM" id="SignalP"/>
    </source>
</evidence>
<evidence type="ECO:0000313" key="3">
    <source>
        <dbReference type="Proteomes" id="UP000806285"/>
    </source>
</evidence>
<dbReference type="EMBL" id="JADDIV010000004">
    <property type="protein sequence ID" value="MBE7369041.1"/>
    <property type="molecule type" value="Genomic_DNA"/>
</dbReference>
<evidence type="ECO:0000313" key="2">
    <source>
        <dbReference type="EMBL" id="MBE7369041.1"/>
    </source>
</evidence>
<keyword evidence="1" id="KW-0732">Signal</keyword>
<dbReference type="SUPFAM" id="SSF53474">
    <property type="entry name" value="alpha/beta-Hydrolases"/>
    <property type="match status" value="1"/>
</dbReference>
<dbReference type="Pfam" id="PF00756">
    <property type="entry name" value="Esterase"/>
    <property type="match status" value="1"/>
</dbReference>
<dbReference type="InterPro" id="IPR000801">
    <property type="entry name" value="Esterase-like"/>
</dbReference>
<organism evidence="2 3">
    <name type="scientific">Ramlibacter pallidus</name>
    <dbReference type="NCBI Taxonomy" id="2780087"/>
    <lineage>
        <taxon>Bacteria</taxon>
        <taxon>Pseudomonadati</taxon>
        <taxon>Pseudomonadota</taxon>
        <taxon>Betaproteobacteria</taxon>
        <taxon>Burkholderiales</taxon>
        <taxon>Comamonadaceae</taxon>
        <taxon>Ramlibacter</taxon>
    </lineage>
</organism>
<dbReference type="Proteomes" id="UP000806285">
    <property type="component" value="Unassembled WGS sequence"/>
</dbReference>
<keyword evidence="2" id="KW-0378">Hydrolase</keyword>